<proteinExistence type="predicted"/>
<evidence type="ECO:0000313" key="1">
    <source>
        <dbReference type="EMBL" id="KKM08702.1"/>
    </source>
</evidence>
<protein>
    <submittedName>
        <fullName evidence="1">Uncharacterized protein</fullName>
    </submittedName>
</protein>
<comment type="caution">
    <text evidence="1">The sequence shown here is derived from an EMBL/GenBank/DDBJ whole genome shotgun (WGS) entry which is preliminary data.</text>
</comment>
<dbReference type="AlphaFoldDB" id="A0A0F9JS86"/>
<sequence>MAKKGGLIKTFRSIRISDGLIIKIEDWLESKENEKLGIESVKDALEYHARKGLQSINKNRNTAKRVVLLKNPDVKKSSKLKEPENIRISDRLIVSFEIWLETKDAEKAGIDTLKDAMEYFTRLGMKSTIIQR</sequence>
<dbReference type="EMBL" id="LAZR01015540">
    <property type="protein sequence ID" value="KKM08702.1"/>
    <property type="molecule type" value="Genomic_DNA"/>
</dbReference>
<reference evidence="1" key="1">
    <citation type="journal article" date="2015" name="Nature">
        <title>Complex archaea that bridge the gap between prokaryotes and eukaryotes.</title>
        <authorList>
            <person name="Spang A."/>
            <person name="Saw J.H."/>
            <person name="Jorgensen S.L."/>
            <person name="Zaremba-Niedzwiedzka K."/>
            <person name="Martijn J."/>
            <person name="Lind A.E."/>
            <person name="van Eijk R."/>
            <person name="Schleper C."/>
            <person name="Guy L."/>
            <person name="Ettema T.J."/>
        </authorList>
    </citation>
    <scope>NUCLEOTIDE SEQUENCE</scope>
</reference>
<organism evidence="1">
    <name type="scientific">marine sediment metagenome</name>
    <dbReference type="NCBI Taxonomy" id="412755"/>
    <lineage>
        <taxon>unclassified sequences</taxon>
        <taxon>metagenomes</taxon>
        <taxon>ecological metagenomes</taxon>
    </lineage>
</organism>
<name>A0A0F9JS86_9ZZZZ</name>
<gene>
    <name evidence="1" type="ORF">LCGC14_1723480</name>
</gene>
<accession>A0A0F9JS86</accession>